<comment type="similarity">
    <text evidence="3">Belongs to the PNP/MTAP phosphorylase family. MTAP subfamily.</text>
</comment>
<comment type="catalytic activity">
    <reaction evidence="3">
        <text>S-methyl-5'-thioinosine + phosphate = 5-(methylsulfanyl)-alpha-D-ribose 1-phosphate + hypoxanthine</text>
        <dbReference type="Rhea" id="RHEA:30643"/>
        <dbReference type="ChEBI" id="CHEBI:17368"/>
        <dbReference type="ChEBI" id="CHEBI:43474"/>
        <dbReference type="ChEBI" id="CHEBI:48595"/>
        <dbReference type="ChEBI" id="CHEBI:58533"/>
        <dbReference type="EC" id="2.4.2.44"/>
    </reaction>
</comment>
<evidence type="ECO:0000256" key="2">
    <source>
        <dbReference type="ARBA" id="ARBA00022679"/>
    </source>
</evidence>
<comment type="caution">
    <text evidence="3">Lacks conserved residue(s) required for the propagation of feature annotation.</text>
</comment>
<dbReference type="AlphaFoldDB" id="F7XKQ0"/>
<dbReference type="Pfam" id="PF01048">
    <property type="entry name" value="PNP_UDP_1"/>
    <property type="match status" value="1"/>
</dbReference>
<dbReference type="GO" id="GO:0017061">
    <property type="term" value="F:S-methyl-5-thioadenosine phosphorylase activity"/>
    <property type="evidence" value="ECO:0007669"/>
    <property type="project" value="InterPro"/>
</dbReference>
<dbReference type="CDD" id="cd09010">
    <property type="entry name" value="MTAP_SsMTAPII_like_MTIP"/>
    <property type="match status" value="1"/>
</dbReference>
<dbReference type="HOGENOM" id="CLU_054456_0_2_2"/>
<dbReference type="GO" id="GO:0006166">
    <property type="term" value="P:purine ribonucleoside salvage"/>
    <property type="evidence" value="ECO:0007669"/>
    <property type="project" value="UniProtKB-UniRule"/>
</dbReference>
<keyword evidence="1 3" id="KW-0328">Glycosyltransferase</keyword>
<dbReference type="InterPro" id="IPR035994">
    <property type="entry name" value="Nucleoside_phosphorylase_sf"/>
</dbReference>
<dbReference type="Proteomes" id="UP000006622">
    <property type="component" value="Chromosome"/>
</dbReference>
<evidence type="ECO:0000313" key="6">
    <source>
        <dbReference type="Proteomes" id="UP000006622"/>
    </source>
</evidence>
<feature type="site" description="Important for substrate specificity" evidence="3">
    <location>
        <position position="225"/>
    </location>
</feature>
<keyword evidence="6" id="KW-1185">Reference proteome</keyword>
<keyword evidence="2 3" id="KW-0808">Transferase</keyword>
<dbReference type="RefSeq" id="WP_013898100.1">
    <property type="nucleotide sequence ID" value="NC_015676.1"/>
</dbReference>
<evidence type="ECO:0000259" key="4">
    <source>
        <dbReference type="Pfam" id="PF01048"/>
    </source>
</evidence>
<feature type="domain" description="Nucleoside phosphorylase" evidence="4">
    <location>
        <begin position="14"/>
        <end position="247"/>
    </location>
</feature>
<accession>F7XKQ0</accession>
<dbReference type="InterPro" id="IPR010044">
    <property type="entry name" value="MTAP"/>
</dbReference>
<comment type="miscellaneous">
    <text evidence="3">Although this enzyme belongs to the family of MTA phosphorylases based on sequence homology, it has been shown that conserved amino acid substitutions in the substrate binding pocket convert the substrate specificity of this enzyme from 6-aminopurines to 6-oxopurines.</text>
</comment>
<feature type="binding site" evidence="3">
    <location>
        <position position="189"/>
    </location>
    <ligand>
        <name>substrate</name>
    </ligand>
</feature>
<dbReference type="UniPathway" id="UPA00606"/>
<protein>
    <recommendedName>
        <fullName evidence="3">Probable S-methyl-5'-thioinosine phosphorylase</fullName>
        <ecNumber evidence="3">2.4.2.44</ecNumber>
    </recommendedName>
    <alternativeName>
        <fullName evidence="3">5'-methylthioinosine phosphorylase</fullName>
        <shortName evidence="3">MTI phosphorylase</shortName>
        <shortName evidence="3">MTIP</shortName>
    </alternativeName>
</protein>
<dbReference type="KEGG" id="mzh:Mzhil_0799"/>
<dbReference type="EMBL" id="CP002101">
    <property type="protein sequence ID" value="AEH60661.1"/>
    <property type="molecule type" value="Genomic_DNA"/>
</dbReference>
<dbReference type="Gene3D" id="3.40.50.1580">
    <property type="entry name" value="Nucleoside phosphorylase domain"/>
    <property type="match status" value="1"/>
</dbReference>
<dbReference type="PANTHER" id="PTHR42679:SF2">
    <property type="entry name" value="S-METHYL-5'-THIOADENOSINE PHOSPHORYLASE"/>
    <property type="match status" value="1"/>
</dbReference>
<feature type="site" description="Important for substrate specificity" evidence="3">
    <location>
        <position position="172"/>
    </location>
</feature>
<dbReference type="GeneID" id="10822415"/>
<dbReference type="InterPro" id="IPR000845">
    <property type="entry name" value="Nucleoside_phosphorylase_d"/>
</dbReference>
<evidence type="ECO:0000313" key="5">
    <source>
        <dbReference type="EMBL" id="AEH60661.1"/>
    </source>
</evidence>
<reference evidence="5 6" key="1">
    <citation type="submission" date="2010-07" db="EMBL/GenBank/DDBJ databases">
        <title>The complete genome of Methanosalsum zhilinae DSM 4017.</title>
        <authorList>
            <consortium name="US DOE Joint Genome Institute (JGI-PGF)"/>
            <person name="Lucas S."/>
            <person name="Copeland A."/>
            <person name="Lapidus A."/>
            <person name="Glavina del Rio T."/>
            <person name="Dalin E."/>
            <person name="Tice H."/>
            <person name="Bruce D."/>
            <person name="Goodwin L."/>
            <person name="Pitluck S."/>
            <person name="Kyrpides N."/>
            <person name="Mavromatis K."/>
            <person name="Ovchinnikova G."/>
            <person name="Daligault H."/>
            <person name="Detter J.C."/>
            <person name="Han C."/>
            <person name="Tapia R."/>
            <person name="Larimer F."/>
            <person name="Land M."/>
            <person name="Hauser L."/>
            <person name="Markowitz V."/>
            <person name="Cheng J.-F."/>
            <person name="Hugenholtz P."/>
            <person name="Woyke T."/>
            <person name="Wu D."/>
            <person name="Spring S."/>
            <person name="Schueler E."/>
            <person name="Brambilla E."/>
            <person name="Klenk H.-P."/>
            <person name="Eisen J.A."/>
        </authorList>
    </citation>
    <scope>NUCLEOTIDE SEQUENCE [LARGE SCALE GENOMIC DNA]</scope>
    <source>
        <strain evidence="6">DSM 4017 / NBRC 107636 / OCM 62 / WeN5</strain>
    </source>
</reference>
<name>F7XKQ0_METZD</name>
<feature type="binding site" evidence="3">
    <location>
        <begin position="62"/>
        <end position="63"/>
    </location>
    <ligand>
        <name>phosphate</name>
        <dbReference type="ChEBI" id="CHEBI:43474"/>
    </ligand>
</feature>
<feature type="binding site" evidence="3">
    <location>
        <begin position="213"/>
        <end position="215"/>
    </location>
    <ligand>
        <name>substrate</name>
    </ligand>
</feature>
<feature type="binding site" evidence="3">
    <location>
        <position position="190"/>
    </location>
    <ligand>
        <name>phosphate</name>
        <dbReference type="ChEBI" id="CHEBI:43474"/>
    </ligand>
</feature>
<comment type="subunit">
    <text evidence="3">Homotrimer.</text>
</comment>
<dbReference type="GO" id="GO:0019509">
    <property type="term" value="P:L-methionine salvage from methylthioadenosine"/>
    <property type="evidence" value="ECO:0007669"/>
    <property type="project" value="TreeGrafter"/>
</dbReference>
<dbReference type="SUPFAM" id="SSF53167">
    <property type="entry name" value="Purine and uridine phosphorylases"/>
    <property type="match status" value="1"/>
</dbReference>
<gene>
    <name evidence="5" type="ordered locus">Mzhil_0799</name>
</gene>
<sequence>MMDIEEIDAIDAVIIGGVGFTNFSGSTDIAENIHLREIETPYGTAAAYLFHLDNKYVALIPRHYGKKHIPPHKINYRANIWAVKELGCKRIISTNSVGSMKDHKPGSFVIVNDFIDFTRNRACTFYEEETVHLDMTYPYCDELIKAIEKSCQDLDIEYTEGIYVCTEGPRFETRAEVSMLKQFGDVVGMTGVPEVILAKELNLCYASICTVTNYASGIGEHKLTVDEVLEYLDKSKHELYNILIQTLSHLPEERHCNCKMSMDGAHI</sequence>
<dbReference type="HAMAP" id="MF_01963">
    <property type="entry name" value="MTAP"/>
    <property type="match status" value="1"/>
</dbReference>
<organism evidence="5 6">
    <name type="scientific">Methanosalsum zhilinae (strain DSM 4017 / NBRC 107636 / OCM 62 / WeN5)</name>
    <name type="common">Methanohalophilus zhilinae</name>
    <dbReference type="NCBI Taxonomy" id="679901"/>
    <lineage>
        <taxon>Archaea</taxon>
        <taxon>Methanobacteriati</taxon>
        <taxon>Methanobacteriota</taxon>
        <taxon>Stenosarchaea group</taxon>
        <taxon>Methanomicrobia</taxon>
        <taxon>Methanosarcinales</taxon>
        <taxon>Methanosarcinaceae</taxon>
        <taxon>Methanosalsum</taxon>
    </lineage>
</organism>
<dbReference type="EC" id="2.4.2.44" evidence="3"/>
<evidence type="ECO:0000256" key="1">
    <source>
        <dbReference type="ARBA" id="ARBA00022676"/>
    </source>
</evidence>
<keyword evidence="3" id="KW-0660">Purine salvage</keyword>
<evidence type="ECO:0000256" key="3">
    <source>
        <dbReference type="HAMAP-Rule" id="MF_01963"/>
    </source>
</evidence>
<dbReference type="STRING" id="679901.Mzhil_0799"/>
<comment type="pathway">
    <text evidence="3">Purine metabolism; purine nucleoside salvage.</text>
</comment>
<dbReference type="GO" id="GO:0005829">
    <property type="term" value="C:cytosol"/>
    <property type="evidence" value="ECO:0007669"/>
    <property type="project" value="TreeGrafter"/>
</dbReference>
<proteinExistence type="inferred from homology"/>
<dbReference type="PANTHER" id="PTHR42679">
    <property type="entry name" value="S-METHYL-5'-THIOADENOSINE PHOSPHORYLASE"/>
    <property type="match status" value="1"/>
</dbReference>
<comment type="function">
    <text evidence="3">Catalyzes the reversible phosphorylation of S-methyl-5'-thioinosine (MTI) to hypoxanthine and 5-methylthioribose-1-phosphate. Involved in the breakdown of S-methyl-5'-thioadenosine (MTA), a major by-product of polyamine biosynthesis. Catabolism of (MTA) occurs via deamination to MTI and phosphorolysis to hypoxanthine.</text>
</comment>